<accession>E0SHK1</accession>
<dbReference type="Proteomes" id="UP000006859">
    <property type="component" value="Chromosome"/>
</dbReference>
<dbReference type="eggNOG" id="ENOG5030T69">
    <property type="taxonomic scope" value="Bacteria"/>
</dbReference>
<dbReference type="EMBL" id="CP002038">
    <property type="protein sequence ID" value="ADM97766.1"/>
    <property type="molecule type" value="Genomic_DNA"/>
</dbReference>
<gene>
    <name evidence="1" type="ordered locus">Dda3937_00739</name>
</gene>
<dbReference type="AlphaFoldDB" id="E0SHK1"/>
<dbReference type="HOGENOM" id="CLU_2953000_0_0_6"/>
<organism evidence="1 2">
    <name type="scientific">Dickeya dadantii (strain 3937)</name>
    <name type="common">Erwinia chrysanthemi (strain 3937)</name>
    <dbReference type="NCBI Taxonomy" id="198628"/>
    <lineage>
        <taxon>Bacteria</taxon>
        <taxon>Pseudomonadati</taxon>
        <taxon>Pseudomonadota</taxon>
        <taxon>Gammaproteobacteria</taxon>
        <taxon>Enterobacterales</taxon>
        <taxon>Pectobacteriaceae</taxon>
        <taxon>Dickeya</taxon>
    </lineage>
</organism>
<dbReference type="KEGG" id="ddd:Dda3937_00739"/>
<proteinExistence type="predicted"/>
<sequence length="59" mass="6818">MHVCYGDDELIIAIDTGIEIEGYLPNSKRKMAIRHINAHRQHLLEMWKLAVKGRHPGKL</sequence>
<dbReference type="Pfam" id="PF13711">
    <property type="entry name" value="DUF4160"/>
    <property type="match status" value="1"/>
</dbReference>
<reference evidence="1 2" key="1">
    <citation type="journal article" date="2011" name="J. Bacteriol.">
        <title>Genome sequence of the plant-pathogenic bacterium Dickeya dadantii 3937.</title>
        <authorList>
            <person name="Glasner J.D."/>
            <person name="Yang C.H."/>
            <person name="Reverchon S."/>
            <person name="Hugouvieux-Cotte-Pattat N."/>
            <person name="Condemine G."/>
            <person name="Bohin J.P."/>
            <person name="Van Gijsegem F."/>
            <person name="Yang S."/>
            <person name="Franza T."/>
            <person name="Expert D."/>
            <person name="Plunkett G. III"/>
            <person name="San Francisco M.J."/>
            <person name="Charkowski A.O."/>
            <person name="Py B."/>
            <person name="Bell K."/>
            <person name="Rauscher L."/>
            <person name="Rodriguez-Palenzuela P."/>
            <person name="Toussaint A."/>
            <person name="Holeva M.C."/>
            <person name="He S.Y."/>
            <person name="Douet V."/>
            <person name="Boccara M."/>
            <person name="Blanco C."/>
            <person name="Toth I."/>
            <person name="Anderson B.D."/>
            <person name="Biehl B.S."/>
            <person name="Mau B."/>
            <person name="Flynn S.M."/>
            <person name="Barras F."/>
            <person name="Lindeberg M."/>
            <person name="Birch P.R."/>
            <person name="Tsuyumu S."/>
            <person name="Shi X."/>
            <person name="Hibbing M."/>
            <person name="Yap M.N."/>
            <person name="Carpentier M."/>
            <person name="Dassa E."/>
            <person name="Umehara M."/>
            <person name="Kim J.F."/>
            <person name="Rusch M."/>
            <person name="Soni P."/>
            <person name="Mayhew G.F."/>
            <person name="Fouts D.E."/>
            <person name="Gill S.R."/>
            <person name="Blattner F.R."/>
            <person name="Keen N.T."/>
            <person name="Perna N.T."/>
        </authorList>
    </citation>
    <scope>NUCLEOTIDE SEQUENCE [LARGE SCALE GENOMIC DNA]</scope>
    <source>
        <strain evidence="1 2">3937</strain>
    </source>
</reference>
<evidence type="ECO:0000313" key="1">
    <source>
        <dbReference type="EMBL" id="ADM97766.1"/>
    </source>
</evidence>
<evidence type="ECO:0000313" key="2">
    <source>
        <dbReference type="Proteomes" id="UP000006859"/>
    </source>
</evidence>
<protein>
    <submittedName>
        <fullName evidence="1">Uncharacterized protein</fullName>
    </submittedName>
</protein>
<keyword evidence="2" id="KW-1185">Reference proteome</keyword>
<name>E0SHK1_DICD3</name>
<dbReference type="InterPro" id="IPR025427">
    <property type="entry name" value="DUF4160"/>
</dbReference>
<dbReference type="STRING" id="198628.Dda3937_00739"/>